<dbReference type="Proteomes" id="UP000193144">
    <property type="component" value="Unassembled WGS sequence"/>
</dbReference>
<sequence>MPSPCLSGKVALITAGGSGFGAGIVRKFMAEGCRVLIWDINASPAHALASFLNSNDESNTSGSSASVSVFIGDVSNLQHWPTALQTCLSEFRKLDILVNNAGVVHISAASETVMEEEVDRMWRVNVKPIYYSARALMPYWRERSEGGVVVNLSSVSAIRPRPRLVWYASSKGAVTAATRGLAAEYAKDNIRYNCIQPVLGETAMVAPVLGGVDTPKDVPFHLPDIGNAACFLASNEAEFLTGVCLDVDGGRSLL</sequence>
<dbReference type="InterPro" id="IPR036291">
    <property type="entry name" value="NAD(P)-bd_dom_sf"/>
</dbReference>
<dbReference type="SUPFAM" id="SSF51735">
    <property type="entry name" value="NAD(P)-binding Rossmann-fold domains"/>
    <property type="match status" value="1"/>
</dbReference>
<name>A0A1Y1YW38_9PLEO</name>
<dbReference type="PRINTS" id="PR00080">
    <property type="entry name" value="SDRFAMILY"/>
</dbReference>
<evidence type="ECO:0000256" key="3">
    <source>
        <dbReference type="ARBA" id="ARBA00023002"/>
    </source>
</evidence>
<dbReference type="GO" id="GO:0016491">
    <property type="term" value="F:oxidoreductase activity"/>
    <property type="evidence" value="ECO:0007669"/>
    <property type="project" value="UniProtKB-KW"/>
</dbReference>
<evidence type="ECO:0000256" key="2">
    <source>
        <dbReference type="ARBA" id="ARBA00022857"/>
    </source>
</evidence>
<dbReference type="OrthoDB" id="294295at2759"/>
<comment type="caution">
    <text evidence="5">The sequence shown here is derived from an EMBL/GenBank/DDBJ whole genome shotgun (WGS) entry which is preliminary data.</text>
</comment>
<dbReference type="Gene3D" id="3.40.50.720">
    <property type="entry name" value="NAD(P)-binding Rossmann-like Domain"/>
    <property type="match status" value="1"/>
</dbReference>
<dbReference type="Pfam" id="PF00106">
    <property type="entry name" value="adh_short"/>
    <property type="match status" value="1"/>
</dbReference>
<evidence type="ECO:0008006" key="7">
    <source>
        <dbReference type="Google" id="ProtNLM"/>
    </source>
</evidence>
<dbReference type="InterPro" id="IPR002347">
    <property type="entry name" value="SDR_fam"/>
</dbReference>
<comment type="similarity">
    <text evidence="1 4">Belongs to the short-chain dehydrogenases/reductases (SDR) family.</text>
</comment>
<evidence type="ECO:0000256" key="1">
    <source>
        <dbReference type="ARBA" id="ARBA00006484"/>
    </source>
</evidence>
<reference evidence="5 6" key="1">
    <citation type="submission" date="2016-07" db="EMBL/GenBank/DDBJ databases">
        <title>Pervasive Adenine N6-methylation of Active Genes in Fungi.</title>
        <authorList>
            <consortium name="DOE Joint Genome Institute"/>
            <person name="Mondo S.J."/>
            <person name="Dannebaum R.O."/>
            <person name="Kuo R.C."/>
            <person name="Labutti K."/>
            <person name="Haridas S."/>
            <person name="Kuo A."/>
            <person name="Salamov A."/>
            <person name="Ahrendt S.R."/>
            <person name="Lipzen A."/>
            <person name="Sullivan W."/>
            <person name="Andreopoulos W.B."/>
            <person name="Clum A."/>
            <person name="Lindquist E."/>
            <person name="Daum C."/>
            <person name="Ramamoorthy G.K."/>
            <person name="Gryganskyi A."/>
            <person name="Culley D."/>
            <person name="Magnuson J.K."/>
            <person name="James T.Y."/>
            <person name="O'Malley M.A."/>
            <person name="Stajich J.E."/>
            <person name="Spatafora J.W."/>
            <person name="Visel A."/>
            <person name="Grigoriev I.V."/>
        </authorList>
    </citation>
    <scope>NUCLEOTIDE SEQUENCE [LARGE SCALE GENOMIC DNA]</scope>
    <source>
        <strain evidence="5 6">CBS 115471</strain>
    </source>
</reference>
<dbReference type="AlphaFoldDB" id="A0A1Y1YW38"/>
<dbReference type="PANTHER" id="PTHR43639">
    <property type="entry name" value="OXIDOREDUCTASE, SHORT-CHAIN DEHYDROGENASE/REDUCTASE FAMILY (AFU_ORTHOLOGUE AFUA_5G02870)"/>
    <property type="match status" value="1"/>
</dbReference>
<keyword evidence="3" id="KW-0560">Oxidoreductase</keyword>
<dbReference type="FunFam" id="3.40.50.720:FF:000084">
    <property type="entry name" value="Short-chain dehydrogenase reductase"/>
    <property type="match status" value="1"/>
</dbReference>
<dbReference type="PANTHER" id="PTHR43639:SF1">
    <property type="entry name" value="SHORT-CHAIN DEHYDROGENASE_REDUCTASE FAMILY PROTEIN"/>
    <property type="match status" value="1"/>
</dbReference>
<organism evidence="5 6">
    <name type="scientific">Clohesyomyces aquaticus</name>
    <dbReference type="NCBI Taxonomy" id="1231657"/>
    <lineage>
        <taxon>Eukaryota</taxon>
        <taxon>Fungi</taxon>
        <taxon>Dikarya</taxon>
        <taxon>Ascomycota</taxon>
        <taxon>Pezizomycotina</taxon>
        <taxon>Dothideomycetes</taxon>
        <taxon>Pleosporomycetidae</taxon>
        <taxon>Pleosporales</taxon>
        <taxon>Lindgomycetaceae</taxon>
        <taxon>Clohesyomyces</taxon>
    </lineage>
</organism>
<evidence type="ECO:0000256" key="4">
    <source>
        <dbReference type="RuleBase" id="RU000363"/>
    </source>
</evidence>
<accession>A0A1Y1YW38</accession>
<proteinExistence type="inferred from homology"/>
<dbReference type="STRING" id="1231657.A0A1Y1YW38"/>
<dbReference type="NCBIfam" id="NF005559">
    <property type="entry name" value="PRK07231.1"/>
    <property type="match status" value="1"/>
</dbReference>
<protein>
    <recommendedName>
        <fullName evidence="7">Oxidoreductase</fullName>
    </recommendedName>
</protein>
<keyword evidence="6" id="KW-1185">Reference proteome</keyword>
<evidence type="ECO:0000313" key="5">
    <source>
        <dbReference type="EMBL" id="ORY02262.1"/>
    </source>
</evidence>
<keyword evidence="2" id="KW-0521">NADP</keyword>
<evidence type="ECO:0000313" key="6">
    <source>
        <dbReference type="Proteomes" id="UP000193144"/>
    </source>
</evidence>
<dbReference type="PRINTS" id="PR00081">
    <property type="entry name" value="GDHRDH"/>
</dbReference>
<gene>
    <name evidence="5" type="ORF">BCR34DRAFT_627581</name>
</gene>
<dbReference type="EMBL" id="MCFA01000159">
    <property type="protein sequence ID" value="ORY02262.1"/>
    <property type="molecule type" value="Genomic_DNA"/>
</dbReference>